<dbReference type="PROSITE" id="PS00498">
    <property type="entry name" value="TYROSINASE_2"/>
    <property type="match status" value="1"/>
</dbReference>
<dbReference type="PANTHER" id="PTHR11474">
    <property type="entry name" value="TYROSINASE FAMILY MEMBER"/>
    <property type="match status" value="1"/>
</dbReference>
<organism evidence="7 8">
    <name type="scientific">Undibacterium rugosum</name>
    <dbReference type="NCBI Taxonomy" id="2762291"/>
    <lineage>
        <taxon>Bacteria</taxon>
        <taxon>Pseudomonadati</taxon>
        <taxon>Pseudomonadota</taxon>
        <taxon>Betaproteobacteria</taxon>
        <taxon>Burkholderiales</taxon>
        <taxon>Oxalobacteraceae</taxon>
        <taxon>Undibacterium</taxon>
    </lineage>
</organism>
<feature type="signal peptide" evidence="4">
    <location>
        <begin position="1"/>
        <end position="24"/>
    </location>
</feature>
<sequence>MKHSLCRLLGAVLCLGMSGQLALAQKADLPAQKTIVPFTENTNQQVRYRKNIDDLSPAELAAYEHAVKMMKRKSEQNVFDRTGFLWQAWVHNCGALDVFDQRTASLSEVKLTKLLANPKLDSCNVRNFLNVPNNTRMHTEHPGECEHQKNTFLHWHRAELYFYELSLQAADPEGLFGPSTRNVTLPYWNFTKKPSGVRYPKAFENTESPLFDFTRTTDPLVQNLPQTSPYLMAYQIFYLDWSGFGGGQLGTTIGGKLETQIHNKMHSGYVNGNMGNNTTAGLDPIFYVFHNFLDYSLDKWIQEHGTEQMSSSSLSTYLRGEQDDSLRKPPGFNTGSGAEKRTDSGAYTENMGPAGIYLNTIKLGYGFQSQNGDEFIRRDEIQALIDGHAQAGYVFGDNQISLFSALLNHSTSEAIANPQIKRTGKYTIPGTTITGSSFANLIFSRIDHSKDYSFQADVYLYPGDVAEAIADKNFRDRYLITSTAYWALHGHHAHDNVEFKEQITGIINSLVSQKQGQEWRVTVAISAAPGAPVEQSDFSVPTIELGIKSAK</sequence>
<feature type="domain" description="Tyrosinase copper-binding" evidence="5">
    <location>
        <begin position="147"/>
        <end position="164"/>
    </location>
</feature>
<feature type="region of interest" description="Disordered" evidence="3">
    <location>
        <begin position="311"/>
        <end position="346"/>
    </location>
</feature>
<keyword evidence="2" id="KW-0186">Copper</keyword>
<dbReference type="GO" id="GO:0016491">
    <property type="term" value="F:oxidoreductase activity"/>
    <property type="evidence" value="ECO:0007669"/>
    <property type="project" value="InterPro"/>
</dbReference>
<dbReference type="AlphaFoldDB" id="A0A923I5A5"/>
<keyword evidence="4" id="KW-0732">Signal</keyword>
<evidence type="ECO:0000259" key="5">
    <source>
        <dbReference type="PROSITE" id="PS00497"/>
    </source>
</evidence>
<dbReference type="EMBL" id="JACOGG010000017">
    <property type="protein sequence ID" value="MBC3936625.1"/>
    <property type="molecule type" value="Genomic_DNA"/>
</dbReference>
<evidence type="ECO:0000256" key="2">
    <source>
        <dbReference type="ARBA" id="ARBA00023008"/>
    </source>
</evidence>
<keyword evidence="8" id="KW-1185">Reference proteome</keyword>
<evidence type="ECO:0000259" key="6">
    <source>
        <dbReference type="PROSITE" id="PS00498"/>
    </source>
</evidence>
<feature type="domain" description="Tyrosinase copper-binding" evidence="6">
    <location>
        <begin position="283"/>
        <end position="294"/>
    </location>
</feature>
<keyword evidence="1" id="KW-0479">Metal-binding</keyword>
<evidence type="ECO:0000256" key="1">
    <source>
        <dbReference type="ARBA" id="ARBA00022723"/>
    </source>
</evidence>
<dbReference type="InterPro" id="IPR002227">
    <property type="entry name" value="Tyrosinase_Cu-bd"/>
</dbReference>
<feature type="chain" id="PRO_5037458623" evidence="4">
    <location>
        <begin position="25"/>
        <end position="551"/>
    </location>
</feature>
<dbReference type="SUPFAM" id="SSF48056">
    <property type="entry name" value="Di-copper centre-containing domain"/>
    <property type="match status" value="1"/>
</dbReference>
<dbReference type="InterPro" id="IPR050316">
    <property type="entry name" value="Tyrosinase/Hemocyanin"/>
</dbReference>
<evidence type="ECO:0000313" key="7">
    <source>
        <dbReference type="EMBL" id="MBC3936625.1"/>
    </source>
</evidence>
<dbReference type="Proteomes" id="UP000612361">
    <property type="component" value="Unassembled WGS sequence"/>
</dbReference>
<evidence type="ECO:0000313" key="8">
    <source>
        <dbReference type="Proteomes" id="UP000612361"/>
    </source>
</evidence>
<evidence type="ECO:0000256" key="3">
    <source>
        <dbReference type="SAM" id="MobiDB-lite"/>
    </source>
</evidence>
<protein>
    <submittedName>
        <fullName evidence="7">Tyrosinase family protein</fullName>
    </submittedName>
</protein>
<dbReference type="InterPro" id="IPR008922">
    <property type="entry name" value="Di-copper_centre_dom_sf"/>
</dbReference>
<dbReference type="PRINTS" id="PR00092">
    <property type="entry name" value="TYROSINASE"/>
</dbReference>
<gene>
    <name evidence="7" type="ORF">H8K47_14755</name>
</gene>
<dbReference type="PROSITE" id="PS00497">
    <property type="entry name" value="TYROSINASE_1"/>
    <property type="match status" value="1"/>
</dbReference>
<dbReference type="RefSeq" id="WP_186882167.1">
    <property type="nucleotide sequence ID" value="NZ_JACOGG010000017.1"/>
</dbReference>
<comment type="caution">
    <text evidence="7">The sequence shown here is derived from an EMBL/GenBank/DDBJ whole genome shotgun (WGS) entry which is preliminary data.</text>
</comment>
<reference evidence="7" key="1">
    <citation type="submission" date="2020-08" db="EMBL/GenBank/DDBJ databases">
        <title>Novel species isolated from subtropical streams in China.</title>
        <authorList>
            <person name="Lu H."/>
        </authorList>
    </citation>
    <scope>NUCLEOTIDE SEQUENCE</scope>
    <source>
        <strain evidence="7">CY7W</strain>
    </source>
</reference>
<evidence type="ECO:0000256" key="4">
    <source>
        <dbReference type="SAM" id="SignalP"/>
    </source>
</evidence>
<dbReference type="Gene3D" id="1.10.1280.10">
    <property type="entry name" value="Di-copper center containing domain from catechol oxidase"/>
    <property type="match status" value="1"/>
</dbReference>
<accession>A0A923I5A5</accession>
<proteinExistence type="predicted"/>
<dbReference type="GO" id="GO:0046872">
    <property type="term" value="F:metal ion binding"/>
    <property type="evidence" value="ECO:0007669"/>
    <property type="project" value="UniProtKB-KW"/>
</dbReference>
<name>A0A923I5A5_9BURK</name>
<dbReference type="PANTHER" id="PTHR11474:SF76">
    <property type="entry name" value="SHKT DOMAIN-CONTAINING PROTEIN"/>
    <property type="match status" value="1"/>
</dbReference>
<dbReference type="Pfam" id="PF00264">
    <property type="entry name" value="Tyrosinase"/>
    <property type="match status" value="2"/>
</dbReference>